<dbReference type="CDD" id="cd03257">
    <property type="entry name" value="ABC_NikE_OppD_transporters"/>
    <property type="match status" value="1"/>
</dbReference>
<dbReference type="PANTHER" id="PTHR43297:SF2">
    <property type="entry name" value="DIPEPTIDE TRANSPORT ATP-BINDING PROTEIN DPPD"/>
    <property type="match status" value="1"/>
</dbReference>
<protein>
    <submittedName>
        <fullName evidence="9">Peptide/nickel transport system ATP-binding protein</fullName>
    </submittedName>
</protein>
<dbReference type="RefSeq" id="WP_095680377.1">
    <property type="nucleotide sequence ID" value="NZ_CP016768.2"/>
</dbReference>
<reference evidence="10" key="1">
    <citation type="submission" date="2016-10" db="EMBL/GenBank/DDBJ databases">
        <title>High microdiversification within the ubiquitous acI lineage of Actinobacteria.</title>
        <authorList>
            <person name="Neuenschwander S.M."/>
            <person name="Salcher M."/>
            <person name="Ghai R."/>
            <person name="Pernthaler J."/>
        </authorList>
    </citation>
    <scope>NUCLEOTIDE SEQUENCE [LARGE SCALE GENOMIC DNA]</scope>
</reference>
<gene>
    <name evidence="9" type="ORF">B1s21122_01720</name>
</gene>
<evidence type="ECO:0000256" key="1">
    <source>
        <dbReference type="ARBA" id="ARBA00004202"/>
    </source>
</evidence>
<feature type="domain" description="ABC transporter" evidence="8">
    <location>
        <begin position="5"/>
        <end position="259"/>
    </location>
</feature>
<dbReference type="PROSITE" id="PS50893">
    <property type="entry name" value="ABC_TRANSPORTER_2"/>
    <property type="match status" value="1"/>
</dbReference>
<organism evidence="9 10">
    <name type="scientific">Candidatus Nanopelagicus limnae</name>
    <dbReference type="NCBI Taxonomy" id="1884634"/>
    <lineage>
        <taxon>Bacteria</taxon>
        <taxon>Bacillati</taxon>
        <taxon>Actinomycetota</taxon>
        <taxon>Actinomycetes</taxon>
        <taxon>Candidatus Nanopelagicales</taxon>
        <taxon>Candidatus Nanopelagicaceae</taxon>
        <taxon>Candidatus Nanopelagicus</taxon>
    </lineage>
</organism>
<evidence type="ECO:0000259" key="8">
    <source>
        <dbReference type="PROSITE" id="PS50893"/>
    </source>
</evidence>
<accession>A0A249JZF1</accession>
<proteinExistence type="inferred from homology"/>
<evidence type="ECO:0000313" key="9">
    <source>
        <dbReference type="EMBL" id="ASY09928.2"/>
    </source>
</evidence>
<name>A0A249JZF1_9ACTN</name>
<evidence type="ECO:0000256" key="2">
    <source>
        <dbReference type="ARBA" id="ARBA00005417"/>
    </source>
</evidence>
<dbReference type="InterPro" id="IPR027417">
    <property type="entry name" value="P-loop_NTPase"/>
</dbReference>
<dbReference type="InterPro" id="IPR050388">
    <property type="entry name" value="ABC_Ni/Peptide_Import"/>
</dbReference>
<dbReference type="InterPro" id="IPR013563">
    <property type="entry name" value="Oligopep_ABC_C"/>
</dbReference>
<keyword evidence="7" id="KW-0472">Membrane</keyword>
<dbReference type="EMBL" id="CP016768">
    <property type="protein sequence ID" value="ASY09928.2"/>
    <property type="molecule type" value="Genomic_DNA"/>
</dbReference>
<dbReference type="InterPro" id="IPR003439">
    <property type="entry name" value="ABC_transporter-like_ATP-bd"/>
</dbReference>
<dbReference type="GO" id="GO:0015833">
    <property type="term" value="P:peptide transport"/>
    <property type="evidence" value="ECO:0007669"/>
    <property type="project" value="InterPro"/>
</dbReference>
<comment type="subcellular location">
    <subcellularLocation>
        <location evidence="1">Cell membrane</location>
        <topology evidence="1">Peripheral membrane protein</topology>
    </subcellularLocation>
</comment>
<dbReference type="PROSITE" id="PS00211">
    <property type="entry name" value="ABC_TRANSPORTER_1"/>
    <property type="match status" value="1"/>
</dbReference>
<keyword evidence="4" id="KW-1003">Cell membrane</keyword>
<dbReference type="FunFam" id="3.40.50.300:FF:000016">
    <property type="entry name" value="Oligopeptide ABC transporter ATP-binding component"/>
    <property type="match status" value="1"/>
</dbReference>
<evidence type="ECO:0000313" key="10">
    <source>
        <dbReference type="Proteomes" id="UP000217153"/>
    </source>
</evidence>
<evidence type="ECO:0000256" key="6">
    <source>
        <dbReference type="ARBA" id="ARBA00022840"/>
    </source>
</evidence>
<keyword evidence="3" id="KW-0813">Transport</keyword>
<sequence>MKNLLEIKDLKVTFPTDDGFVHAVDGVSISVAPGETVAIVGESGSGKTVTSLSVIGLHNRRVTQISGSIIVNDKNESLDIVSAPLDKIRSYRGRVVSMIFQDPMSSLHPYYRIGSQLAEAYLVHNPGQKEAANKKAVEMLELVGIPEPQVRAREYPHQFSGGMRQRVMIAMALMNDPAVLIADEPTTALDVTVQAQILQLLKDLQKKLNMGILLITHDLGVVAQVADRVSVMYAGRIVEQGNVDDIFYSPHAPYTLGLLKSVPRIGAKSSERLKAIPGQPPSLINLPTGCAFAPRCEYISLAPSGSCESLKPELLGNNSEHKSRCHVPEDKRDKTFAAEIKGARA</sequence>
<dbReference type="Gene3D" id="3.40.50.300">
    <property type="entry name" value="P-loop containing nucleotide triphosphate hydrolases"/>
    <property type="match status" value="1"/>
</dbReference>
<evidence type="ECO:0000256" key="7">
    <source>
        <dbReference type="ARBA" id="ARBA00023136"/>
    </source>
</evidence>
<dbReference type="OrthoDB" id="3508321at2"/>
<dbReference type="NCBIfam" id="TIGR01727">
    <property type="entry name" value="oligo_HPY"/>
    <property type="match status" value="1"/>
</dbReference>
<dbReference type="AlphaFoldDB" id="A0A249JZF1"/>
<keyword evidence="6 9" id="KW-0067">ATP-binding</keyword>
<dbReference type="InterPro" id="IPR003593">
    <property type="entry name" value="AAA+_ATPase"/>
</dbReference>
<dbReference type="Pfam" id="PF08352">
    <property type="entry name" value="oligo_HPY"/>
    <property type="match status" value="1"/>
</dbReference>
<dbReference type="SUPFAM" id="SSF52540">
    <property type="entry name" value="P-loop containing nucleoside triphosphate hydrolases"/>
    <property type="match status" value="1"/>
</dbReference>
<dbReference type="GO" id="GO:0005524">
    <property type="term" value="F:ATP binding"/>
    <property type="evidence" value="ECO:0007669"/>
    <property type="project" value="UniProtKB-KW"/>
</dbReference>
<evidence type="ECO:0000256" key="3">
    <source>
        <dbReference type="ARBA" id="ARBA00022448"/>
    </source>
</evidence>
<dbReference type="GO" id="GO:0005886">
    <property type="term" value="C:plasma membrane"/>
    <property type="evidence" value="ECO:0007669"/>
    <property type="project" value="UniProtKB-SubCell"/>
</dbReference>
<dbReference type="PANTHER" id="PTHR43297">
    <property type="entry name" value="OLIGOPEPTIDE TRANSPORT ATP-BINDING PROTEIN APPD"/>
    <property type="match status" value="1"/>
</dbReference>
<keyword evidence="5" id="KW-0547">Nucleotide-binding</keyword>
<dbReference type="KEGG" id="abam:B1s21122_01720"/>
<dbReference type="GO" id="GO:0016887">
    <property type="term" value="F:ATP hydrolysis activity"/>
    <property type="evidence" value="ECO:0007669"/>
    <property type="project" value="InterPro"/>
</dbReference>
<dbReference type="Pfam" id="PF00005">
    <property type="entry name" value="ABC_tran"/>
    <property type="match status" value="1"/>
</dbReference>
<comment type="similarity">
    <text evidence="2">Belongs to the ABC transporter superfamily.</text>
</comment>
<evidence type="ECO:0000256" key="4">
    <source>
        <dbReference type="ARBA" id="ARBA00022475"/>
    </source>
</evidence>
<dbReference type="Proteomes" id="UP000217153">
    <property type="component" value="Chromosome"/>
</dbReference>
<dbReference type="InterPro" id="IPR017871">
    <property type="entry name" value="ABC_transporter-like_CS"/>
</dbReference>
<keyword evidence="10" id="KW-1185">Reference proteome</keyword>
<evidence type="ECO:0000256" key="5">
    <source>
        <dbReference type="ARBA" id="ARBA00022741"/>
    </source>
</evidence>
<dbReference type="SMART" id="SM00382">
    <property type="entry name" value="AAA"/>
    <property type="match status" value="1"/>
</dbReference>